<dbReference type="AlphaFoldDB" id="A0A810MP10"/>
<sequence length="149" mass="17265">MENAENPNRSSLAQRLEELFDTVRPAGRDEPYTMQEVVDGLRERGTDMSRAYLGQLRAGKKTNPTLHHLQALADWFEVPLAYFFDDEKGRETRAELQRLRQLRELRDLLDNPGATMLAVNARALDPEGLLEVNEFVHRILRSRRTHEQP</sequence>
<dbReference type="SUPFAM" id="SSF47413">
    <property type="entry name" value="lambda repressor-like DNA-binding domains"/>
    <property type="match status" value="1"/>
</dbReference>
<dbReference type="KEGG" id="pry:Prubr_00080"/>
<name>A0A810MP10_9ACTN</name>
<proteinExistence type="predicted"/>
<accession>A0A810MP10</accession>
<dbReference type="Proteomes" id="UP000680866">
    <property type="component" value="Chromosome"/>
</dbReference>
<protein>
    <submittedName>
        <fullName evidence="2">XRE family transcriptional regulator</fullName>
    </submittedName>
</protein>
<evidence type="ECO:0000259" key="1">
    <source>
        <dbReference type="PROSITE" id="PS50943"/>
    </source>
</evidence>
<keyword evidence="3" id="KW-1185">Reference proteome</keyword>
<dbReference type="InterPro" id="IPR010982">
    <property type="entry name" value="Lambda_DNA-bd_dom_sf"/>
</dbReference>
<feature type="domain" description="HTH cro/C1-type" evidence="1">
    <location>
        <begin position="46"/>
        <end position="83"/>
    </location>
</feature>
<dbReference type="PROSITE" id="PS50943">
    <property type="entry name" value="HTH_CROC1"/>
    <property type="match status" value="1"/>
</dbReference>
<dbReference type="EMBL" id="AP023359">
    <property type="protein sequence ID" value="BCJ62987.1"/>
    <property type="molecule type" value="Genomic_DNA"/>
</dbReference>
<dbReference type="GO" id="GO:0003677">
    <property type="term" value="F:DNA binding"/>
    <property type="evidence" value="ECO:0007669"/>
    <property type="project" value="InterPro"/>
</dbReference>
<reference evidence="2" key="1">
    <citation type="submission" date="2020-08" db="EMBL/GenBank/DDBJ databases">
        <title>Whole genome shotgun sequence of Polymorphospora rubra NBRC 101157.</title>
        <authorList>
            <person name="Komaki H."/>
            <person name="Tamura T."/>
        </authorList>
    </citation>
    <scope>NUCLEOTIDE SEQUENCE</scope>
    <source>
        <strain evidence="2">NBRC 101157</strain>
    </source>
</reference>
<organism evidence="2 3">
    <name type="scientific">Polymorphospora rubra</name>
    <dbReference type="NCBI Taxonomy" id="338584"/>
    <lineage>
        <taxon>Bacteria</taxon>
        <taxon>Bacillati</taxon>
        <taxon>Actinomycetota</taxon>
        <taxon>Actinomycetes</taxon>
        <taxon>Micromonosporales</taxon>
        <taxon>Micromonosporaceae</taxon>
        <taxon>Polymorphospora</taxon>
    </lineage>
</organism>
<dbReference type="InterPro" id="IPR001387">
    <property type="entry name" value="Cro/C1-type_HTH"/>
</dbReference>
<gene>
    <name evidence="2" type="ORF">Prubr_00080</name>
</gene>
<dbReference type="Gene3D" id="1.10.260.40">
    <property type="entry name" value="lambda repressor-like DNA-binding domains"/>
    <property type="match status" value="1"/>
</dbReference>
<evidence type="ECO:0000313" key="2">
    <source>
        <dbReference type="EMBL" id="BCJ62987.1"/>
    </source>
</evidence>
<dbReference type="RefSeq" id="WP_212820361.1">
    <property type="nucleotide sequence ID" value="NZ_AP023359.1"/>
</dbReference>
<evidence type="ECO:0000313" key="3">
    <source>
        <dbReference type="Proteomes" id="UP000680866"/>
    </source>
</evidence>